<accession>A0A2N0TNX9</accession>
<dbReference type="InterPro" id="IPR013096">
    <property type="entry name" value="Cupin_2"/>
</dbReference>
<dbReference type="PANTHER" id="PTHR40112">
    <property type="entry name" value="H2HPP ISOMERASE"/>
    <property type="match status" value="1"/>
</dbReference>
<reference evidence="2 3" key="1">
    <citation type="submission" date="2015-10" db="EMBL/GenBank/DDBJ databases">
        <title>Draft genome sequence of Salegentibacter salinarum KCTC 12975.</title>
        <authorList>
            <person name="Lin W."/>
            <person name="Zheng Q."/>
        </authorList>
    </citation>
    <scope>NUCLEOTIDE SEQUENCE [LARGE SCALE GENOMIC DNA]</scope>
    <source>
        <strain evidence="2 3">KCTC 12975</strain>
    </source>
</reference>
<feature type="domain" description="Cupin type-2" evidence="1">
    <location>
        <begin position="41"/>
        <end position="98"/>
    </location>
</feature>
<gene>
    <name evidence="2" type="ORF">APR41_08860</name>
</gene>
<sequence length="115" mass="13112">MTKMSSKNIYFKEAENRWKAVDKGIQRQLVNHNSQIMQVKVKFEEGAIGYEHSHFHSQSTYVAAGKFEVVIDGKKEILKAGDGFLVQPNLKHGVKCLEVGMLIDVFSPLREDFLE</sequence>
<evidence type="ECO:0000313" key="2">
    <source>
        <dbReference type="EMBL" id="PKD16445.1"/>
    </source>
</evidence>
<comment type="caution">
    <text evidence="2">The sequence shown here is derived from an EMBL/GenBank/DDBJ whole genome shotgun (WGS) entry which is preliminary data.</text>
</comment>
<dbReference type="Proteomes" id="UP000232673">
    <property type="component" value="Unassembled WGS sequence"/>
</dbReference>
<dbReference type="OrthoDB" id="9811153at2"/>
<dbReference type="InterPro" id="IPR052535">
    <property type="entry name" value="Bacilysin_H2HPP_isomerase"/>
</dbReference>
<dbReference type="PIRSF" id="PIRSF029883">
    <property type="entry name" value="KdgF"/>
    <property type="match status" value="1"/>
</dbReference>
<dbReference type="Pfam" id="PF07883">
    <property type="entry name" value="Cupin_2"/>
    <property type="match status" value="1"/>
</dbReference>
<proteinExistence type="predicted"/>
<evidence type="ECO:0000259" key="1">
    <source>
        <dbReference type="Pfam" id="PF07883"/>
    </source>
</evidence>
<dbReference type="EMBL" id="LKTS01000046">
    <property type="protein sequence ID" value="PKD16445.1"/>
    <property type="molecule type" value="Genomic_DNA"/>
</dbReference>
<dbReference type="STRING" id="447422.SAMN05660903_01808"/>
<evidence type="ECO:0000313" key="3">
    <source>
        <dbReference type="Proteomes" id="UP000232673"/>
    </source>
</evidence>
<dbReference type="InterPro" id="IPR011051">
    <property type="entry name" value="RmlC_Cupin_sf"/>
</dbReference>
<dbReference type="InterPro" id="IPR025499">
    <property type="entry name" value="KdgF"/>
</dbReference>
<dbReference type="RefSeq" id="WP_079712899.1">
    <property type="nucleotide sequence ID" value="NZ_FUZC01000006.1"/>
</dbReference>
<dbReference type="PANTHER" id="PTHR40112:SF1">
    <property type="entry name" value="H2HPP ISOMERASE"/>
    <property type="match status" value="1"/>
</dbReference>
<dbReference type="AlphaFoldDB" id="A0A2N0TNX9"/>
<name>A0A2N0TNX9_9FLAO</name>
<keyword evidence="3" id="KW-1185">Reference proteome</keyword>
<dbReference type="SUPFAM" id="SSF51182">
    <property type="entry name" value="RmlC-like cupins"/>
    <property type="match status" value="1"/>
</dbReference>
<dbReference type="Gene3D" id="2.60.120.10">
    <property type="entry name" value="Jelly Rolls"/>
    <property type="match status" value="1"/>
</dbReference>
<protein>
    <submittedName>
        <fullName evidence="2">Cupin</fullName>
    </submittedName>
</protein>
<organism evidence="2 3">
    <name type="scientific">Salegentibacter salinarum</name>
    <dbReference type="NCBI Taxonomy" id="447422"/>
    <lineage>
        <taxon>Bacteria</taxon>
        <taxon>Pseudomonadati</taxon>
        <taxon>Bacteroidota</taxon>
        <taxon>Flavobacteriia</taxon>
        <taxon>Flavobacteriales</taxon>
        <taxon>Flavobacteriaceae</taxon>
        <taxon>Salegentibacter</taxon>
    </lineage>
</organism>
<dbReference type="CDD" id="cd02238">
    <property type="entry name" value="cupin_KdgF"/>
    <property type="match status" value="1"/>
</dbReference>
<dbReference type="InterPro" id="IPR014710">
    <property type="entry name" value="RmlC-like_jellyroll"/>
</dbReference>